<dbReference type="InterPro" id="IPR036397">
    <property type="entry name" value="RNaseH_sf"/>
</dbReference>
<dbReference type="GO" id="GO:0006303">
    <property type="term" value="P:double-strand break repair via nonhomologous end joining"/>
    <property type="evidence" value="ECO:0007669"/>
    <property type="project" value="TreeGrafter"/>
</dbReference>
<protein>
    <submittedName>
        <fullName evidence="2 4">Histone-lysine N-methyltransferase SETMAR</fullName>
    </submittedName>
</protein>
<dbReference type="GO" id="GO:0044547">
    <property type="term" value="F:DNA topoisomerase binding"/>
    <property type="evidence" value="ECO:0007669"/>
    <property type="project" value="TreeGrafter"/>
</dbReference>
<gene>
    <name evidence="2 4 5" type="ORF">SRAE_X000243100</name>
</gene>
<reference evidence="4" key="3">
    <citation type="submission" date="2020-12" db="UniProtKB">
        <authorList>
            <consortium name="WormBaseParasite"/>
        </authorList>
    </citation>
    <scope>IDENTIFICATION</scope>
</reference>
<reference evidence="3" key="2">
    <citation type="submission" date="2014-09" db="EMBL/GenBank/DDBJ databases">
        <authorList>
            <person name="Martin A.A."/>
        </authorList>
    </citation>
    <scope>NUCLEOTIDE SEQUENCE</scope>
    <source>
        <strain evidence="3">ED321</strain>
    </source>
</reference>
<sequence length="188" mass="22122">MVTKREIRILFHYEYKRMANALRTTENINNIFGKNLGNENLENENRGRPSLVIDNKELKSAIESDSRQTVRELSEVFGVSKSSISNHLEKIGKTKKLYQWVPHELTEDQKNRCFEVASSLILKNKNDPFLERIVTCDGKWILYDNRKRTGQWLDKKEAQNSSQSPKLPRKRSWLLFGRLMRDFFTTSL</sequence>
<dbReference type="GO" id="GO:0003690">
    <property type="term" value="F:double-stranded DNA binding"/>
    <property type="evidence" value="ECO:0007669"/>
    <property type="project" value="TreeGrafter"/>
</dbReference>
<reference evidence="2" key="1">
    <citation type="submission" date="2014-09" db="EMBL/GenBank/DDBJ databases">
        <authorList>
            <person name="Aslett A.Martin."/>
        </authorList>
    </citation>
    <scope>NUCLEOTIDE SEQUENCE</scope>
    <source>
        <strain evidence="2">ED321 Heterogonic</strain>
    </source>
</reference>
<dbReference type="GO" id="GO:0005634">
    <property type="term" value="C:nucleus"/>
    <property type="evidence" value="ECO:0007669"/>
    <property type="project" value="TreeGrafter"/>
</dbReference>
<dbReference type="GO" id="GO:0000014">
    <property type="term" value="F:single-stranded DNA endodeoxyribonuclease activity"/>
    <property type="evidence" value="ECO:0007669"/>
    <property type="project" value="TreeGrafter"/>
</dbReference>
<evidence type="ECO:0000313" key="2">
    <source>
        <dbReference type="EMBL" id="CEF60698.1"/>
    </source>
</evidence>
<dbReference type="GO" id="GO:0015074">
    <property type="term" value="P:DNA integration"/>
    <property type="evidence" value="ECO:0007669"/>
    <property type="project" value="TreeGrafter"/>
</dbReference>
<organism evidence="2">
    <name type="scientific">Strongyloides ratti</name>
    <name type="common">Parasitic roundworm</name>
    <dbReference type="NCBI Taxonomy" id="34506"/>
    <lineage>
        <taxon>Eukaryota</taxon>
        <taxon>Metazoa</taxon>
        <taxon>Ecdysozoa</taxon>
        <taxon>Nematoda</taxon>
        <taxon>Chromadorea</taxon>
        <taxon>Rhabditida</taxon>
        <taxon>Tylenchina</taxon>
        <taxon>Panagrolaimomorpha</taxon>
        <taxon>Strongyloidoidea</taxon>
        <taxon>Strongyloididae</taxon>
        <taxon>Strongyloides</taxon>
    </lineage>
</organism>
<dbReference type="PANTHER" id="PTHR46060">
    <property type="entry name" value="MARINER MOS1 TRANSPOSASE-LIKE PROTEIN"/>
    <property type="match status" value="1"/>
</dbReference>
<dbReference type="AlphaFoldDB" id="A0A090MR88"/>
<keyword evidence="2" id="KW-0808">Transferase</keyword>
<dbReference type="InterPro" id="IPR052709">
    <property type="entry name" value="Transposase-MT_Hybrid"/>
</dbReference>
<dbReference type="GeneID" id="36385511"/>
<dbReference type="GO" id="GO:0003697">
    <property type="term" value="F:single-stranded DNA binding"/>
    <property type="evidence" value="ECO:0007669"/>
    <property type="project" value="TreeGrafter"/>
</dbReference>
<accession>A0A090MR88</accession>
<dbReference type="OMA" id="ARKMATH"/>
<dbReference type="GO" id="GO:0046975">
    <property type="term" value="F:histone H3K36 methyltransferase activity"/>
    <property type="evidence" value="ECO:0007669"/>
    <property type="project" value="TreeGrafter"/>
</dbReference>
<dbReference type="Gene3D" id="1.10.10.10">
    <property type="entry name" value="Winged helix-like DNA-binding domain superfamily/Winged helix DNA-binding domain"/>
    <property type="match status" value="1"/>
</dbReference>
<feature type="domain" description="HTH arsR-type" evidence="1">
    <location>
        <begin position="65"/>
        <end position="91"/>
    </location>
</feature>
<evidence type="ECO:0000313" key="3">
    <source>
        <dbReference type="Proteomes" id="UP000035682"/>
    </source>
</evidence>
<dbReference type="GO" id="GO:0035861">
    <property type="term" value="C:site of double-strand break"/>
    <property type="evidence" value="ECO:0007669"/>
    <property type="project" value="TreeGrafter"/>
</dbReference>
<keyword evidence="3" id="KW-1185">Reference proteome</keyword>
<dbReference type="Gene3D" id="3.30.420.10">
    <property type="entry name" value="Ribonuclease H-like superfamily/Ribonuclease H"/>
    <property type="match status" value="1"/>
</dbReference>
<dbReference type="WBParaSite" id="SRAE_X000243100.1">
    <property type="protein sequence ID" value="SRAE_X000243100.1"/>
    <property type="gene ID" value="WBGene00268017"/>
</dbReference>
<keyword evidence="2" id="KW-0489">Methyltransferase</keyword>
<dbReference type="CTD" id="36385511"/>
<dbReference type="GO" id="GO:0003700">
    <property type="term" value="F:DNA-binding transcription factor activity"/>
    <property type="evidence" value="ECO:0007669"/>
    <property type="project" value="InterPro"/>
</dbReference>
<evidence type="ECO:0000313" key="4">
    <source>
        <dbReference type="WBParaSite" id="SRAE_X000243100.1"/>
    </source>
</evidence>
<dbReference type="WormBase" id="SRAE_X000243100">
    <property type="protein sequence ID" value="SRP05816"/>
    <property type="gene ID" value="WBGene00268017"/>
</dbReference>
<dbReference type="GO" id="GO:0042800">
    <property type="term" value="F:histone H3K4 methyltransferase activity"/>
    <property type="evidence" value="ECO:0007669"/>
    <property type="project" value="TreeGrafter"/>
</dbReference>
<dbReference type="GO" id="GO:0044774">
    <property type="term" value="P:mitotic DNA integrity checkpoint signaling"/>
    <property type="evidence" value="ECO:0007669"/>
    <property type="project" value="TreeGrafter"/>
</dbReference>
<dbReference type="Proteomes" id="UP000035682">
    <property type="component" value="Unplaced"/>
</dbReference>
<dbReference type="RefSeq" id="XP_024499907.1">
    <property type="nucleotide sequence ID" value="XM_024645645.1"/>
</dbReference>
<name>A0A090MR88_STRRB</name>
<dbReference type="InterPro" id="IPR036388">
    <property type="entry name" value="WH-like_DNA-bd_sf"/>
</dbReference>
<dbReference type="OrthoDB" id="5862917at2759"/>
<evidence type="ECO:0000259" key="1">
    <source>
        <dbReference type="Pfam" id="PF01022"/>
    </source>
</evidence>
<dbReference type="GO" id="GO:0032259">
    <property type="term" value="P:methylation"/>
    <property type="evidence" value="ECO:0007669"/>
    <property type="project" value="UniProtKB-KW"/>
</dbReference>
<dbReference type="GO" id="GO:0031297">
    <property type="term" value="P:replication fork processing"/>
    <property type="evidence" value="ECO:0007669"/>
    <property type="project" value="TreeGrafter"/>
</dbReference>
<evidence type="ECO:0000313" key="5">
    <source>
        <dbReference type="WormBase" id="SRAE_X000243100"/>
    </source>
</evidence>
<dbReference type="GO" id="GO:0000793">
    <property type="term" value="C:condensed chromosome"/>
    <property type="evidence" value="ECO:0007669"/>
    <property type="project" value="TreeGrafter"/>
</dbReference>
<dbReference type="InterPro" id="IPR001845">
    <property type="entry name" value="HTH_ArsR_DNA-bd_dom"/>
</dbReference>
<proteinExistence type="predicted"/>
<dbReference type="GO" id="GO:0000729">
    <property type="term" value="P:DNA double-strand break processing"/>
    <property type="evidence" value="ECO:0007669"/>
    <property type="project" value="TreeGrafter"/>
</dbReference>
<dbReference type="PANTHER" id="PTHR46060:SF2">
    <property type="entry name" value="HISTONE-LYSINE N-METHYLTRANSFERASE SETMAR"/>
    <property type="match status" value="1"/>
</dbReference>
<dbReference type="Pfam" id="PF01022">
    <property type="entry name" value="HTH_5"/>
    <property type="match status" value="1"/>
</dbReference>
<dbReference type="EMBL" id="LN609400">
    <property type="protein sequence ID" value="CEF60698.1"/>
    <property type="molecule type" value="Genomic_DNA"/>
</dbReference>